<gene>
    <name evidence="2" type="ORF">PCOR1329_LOCUS36134</name>
</gene>
<feature type="compositionally biased region" description="Low complexity" evidence="1">
    <location>
        <begin position="707"/>
        <end position="716"/>
    </location>
</feature>
<feature type="compositionally biased region" description="Acidic residues" evidence="1">
    <location>
        <begin position="351"/>
        <end position="365"/>
    </location>
</feature>
<evidence type="ECO:0000256" key="1">
    <source>
        <dbReference type="SAM" id="MobiDB-lite"/>
    </source>
</evidence>
<evidence type="ECO:0000313" key="3">
    <source>
        <dbReference type="Proteomes" id="UP001189429"/>
    </source>
</evidence>
<feature type="compositionally biased region" description="Low complexity" evidence="1">
    <location>
        <begin position="727"/>
        <end position="756"/>
    </location>
</feature>
<accession>A0ABN9T6V8</accession>
<sequence>MPVLGSAVKLQYRTEMRASWAIVDGAFESAVILGPRAAQVLLRHSTRASHHEFPYALSVMAGLVACTNGAEVAVFPGPASPLMFSVINVNYPQTRKSSTHSSMREVSKEIDGRSKDRAKGIVRDGLHAEQGALGGGPAGPPPAQVNSATLTSFTNAAFFQRCAGDWGQVRNGAELGCPGRVHFGTLINVDEAYKMLRMIGLASAGGAASKGGDALDVTDAASEFNRLLQTGTASYTTKNAGAYGEAAAPTISMGVLGNGRPSVIIPMERGDIGSNHVAAKERLLFVTGRPVEPHAPVPARLQVRTGEVFKPWAWPKLLMCMIGPLGLPAEVAAPAGARAKLQRARRRPDCGDESDDEGDADDAFDPDASGYMIELVDGAASRLRFRKRHGERGEVAWVAEHRVANRAVPIPEDMTMKRLAERVLEYFSAPHAVIPWAEDALLAHKGLCVCFDAECAVRRDDGDVEEAARLGAAPWHLAMLSSALLVLEIAVGERDGTADFRNRCLRVQEAHVVRGFDLIRLCHDGAPGGAGAGTSPADVDPPVHPAGAPRGGAPAAAPAQPLMLLKPGDPEVPSMDVQRPDDGAVILKDREVMKKTLMRGGARVFCPDACDSISVVSAGEGAKRSRKALCRAHWEAVMRAGLEKYRVGTFVHRTDSEAPPQGDAAAAGMFHNRLMEMCQLGLATYMECASKRAEKQSARPPKKRARGAAADPAAGAAEERAGGAAGPGEAAAGAPARAGGGASLSAEAAGALAPGE</sequence>
<proteinExistence type="predicted"/>
<feature type="compositionally biased region" description="Low complexity" evidence="1">
    <location>
        <begin position="545"/>
        <end position="556"/>
    </location>
</feature>
<evidence type="ECO:0000313" key="2">
    <source>
        <dbReference type="EMBL" id="CAK0840788.1"/>
    </source>
</evidence>
<keyword evidence="3" id="KW-1185">Reference proteome</keyword>
<dbReference type="EMBL" id="CAUYUJ010014400">
    <property type="protein sequence ID" value="CAK0840788.1"/>
    <property type="molecule type" value="Genomic_DNA"/>
</dbReference>
<comment type="caution">
    <text evidence="2">The sequence shown here is derived from an EMBL/GenBank/DDBJ whole genome shotgun (WGS) entry which is preliminary data.</text>
</comment>
<feature type="region of interest" description="Disordered" evidence="1">
    <location>
        <begin position="339"/>
        <end position="366"/>
    </location>
</feature>
<protein>
    <submittedName>
        <fullName evidence="2">Uncharacterized protein</fullName>
    </submittedName>
</protein>
<reference evidence="2" key="1">
    <citation type="submission" date="2023-10" db="EMBL/GenBank/DDBJ databases">
        <authorList>
            <person name="Chen Y."/>
            <person name="Shah S."/>
            <person name="Dougan E. K."/>
            <person name="Thang M."/>
            <person name="Chan C."/>
        </authorList>
    </citation>
    <scope>NUCLEOTIDE SEQUENCE [LARGE SCALE GENOMIC DNA]</scope>
</reference>
<feature type="region of interest" description="Disordered" evidence="1">
    <location>
        <begin position="530"/>
        <end position="556"/>
    </location>
</feature>
<name>A0ABN9T6V8_9DINO</name>
<dbReference type="Proteomes" id="UP001189429">
    <property type="component" value="Unassembled WGS sequence"/>
</dbReference>
<organism evidence="2 3">
    <name type="scientific">Prorocentrum cordatum</name>
    <dbReference type="NCBI Taxonomy" id="2364126"/>
    <lineage>
        <taxon>Eukaryota</taxon>
        <taxon>Sar</taxon>
        <taxon>Alveolata</taxon>
        <taxon>Dinophyceae</taxon>
        <taxon>Prorocentrales</taxon>
        <taxon>Prorocentraceae</taxon>
        <taxon>Prorocentrum</taxon>
    </lineage>
</organism>
<feature type="region of interest" description="Disordered" evidence="1">
    <location>
        <begin position="693"/>
        <end position="756"/>
    </location>
</feature>